<accession>A0A918NPD3</accession>
<dbReference type="EMBL" id="BMVU01000022">
    <property type="protein sequence ID" value="GGX85084.1"/>
    <property type="molecule type" value="Genomic_DNA"/>
</dbReference>
<proteinExistence type="predicted"/>
<keyword evidence="3" id="KW-1185">Reference proteome</keyword>
<evidence type="ECO:0008006" key="4">
    <source>
        <dbReference type="Google" id="ProtNLM"/>
    </source>
</evidence>
<keyword evidence="1" id="KW-1133">Transmembrane helix</keyword>
<reference evidence="2" key="1">
    <citation type="journal article" date="2014" name="Int. J. Syst. Evol. Microbiol.">
        <title>Complete genome sequence of Corynebacterium casei LMG S-19264T (=DSM 44701T), isolated from a smear-ripened cheese.</title>
        <authorList>
            <consortium name="US DOE Joint Genome Institute (JGI-PGF)"/>
            <person name="Walter F."/>
            <person name="Albersmeier A."/>
            <person name="Kalinowski J."/>
            <person name="Ruckert C."/>
        </authorList>
    </citation>
    <scope>NUCLEOTIDE SEQUENCE</scope>
    <source>
        <strain evidence="2">JCM 4790</strain>
    </source>
</reference>
<feature type="transmembrane region" description="Helical" evidence="1">
    <location>
        <begin position="28"/>
        <end position="61"/>
    </location>
</feature>
<dbReference type="Proteomes" id="UP000619244">
    <property type="component" value="Unassembled WGS sequence"/>
</dbReference>
<evidence type="ECO:0000313" key="2">
    <source>
        <dbReference type="EMBL" id="GGX85084.1"/>
    </source>
</evidence>
<name>A0A918NPD3_9ACTN</name>
<organism evidence="2 3">
    <name type="scientific">Streptomyces minutiscleroticus</name>
    <dbReference type="NCBI Taxonomy" id="68238"/>
    <lineage>
        <taxon>Bacteria</taxon>
        <taxon>Bacillati</taxon>
        <taxon>Actinomycetota</taxon>
        <taxon>Actinomycetes</taxon>
        <taxon>Kitasatosporales</taxon>
        <taxon>Streptomycetaceae</taxon>
        <taxon>Streptomyces</taxon>
    </lineage>
</organism>
<reference evidence="2" key="2">
    <citation type="submission" date="2020-09" db="EMBL/GenBank/DDBJ databases">
        <authorList>
            <person name="Sun Q."/>
            <person name="Ohkuma M."/>
        </authorList>
    </citation>
    <scope>NUCLEOTIDE SEQUENCE</scope>
    <source>
        <strain evidence="2">JCM 4790</strain>
    </source>
</reference>
<comment type="caution">
    <text evidence="2">The sequence shown here is derived from an EMBL/GenBank/DDBJ whole genome shotgun (WGS) entry which is preliminary data.</text>
</comment>
<gene>
    <name evidence="2" type="ORF">GCM10010358_43950</name>
</gene>
<keyword evidence="1" id="KW-0472">Membrane</keyword>
<feature type="transmembrane region" description="Helical" evidence="1">
    <location>
        <begin position="73"/>
        <end position="100"/>
    </location>
</feature>
<evidence type="ECO:0000313" key="3">
    <source>
        <dbReference type="Proteomes" id="UP000619244"/>
    </source>
</evidence>
<evidence type="ECO:0000256" key="1">
    <source>
        <dbReference type="SAM" id="Phobius"/>
    </source>
</evidence>
<sequence length="135" mass="14195">MASARGHYGTWQPHPGVPHERRNGFGIAALVLGLVALVSFWTVIGGIVLGVLAIVFGVLGYRRKKRGTATNGAMAIIGAVAGLLGLIGSAIILAAGVAVFNSDEFKSYSDCVRHADTQAERDQCSKDFNRDVNNG</sequence>
<protein>
    <recommendedName>
        <fullName evidence="4">DUF4190 domain-containing protein</fullName>
    </recommendedName>
</protein>
<keyword evidence="1" id="KW-0812">Transmembrane</keyword>
<dbReference type="AlphaFoldDB" id="A0A918NPD3"/>